<gene>
    <name evidence="1" type="ORF">TMSB3V08_LOCUS4634</name>
</gene>
<reference evidence="1" key="1">
    <citation type="submission" date="2020-11" db="EMBL/GenBank/DDBJ databases">
        <authorList>
            <person name="Tran Van P."/>
        </authorList>
    </citation>
    <scope>NUCLEOTIDE SEQUENCE</scope>
</reference>
<organism evidence="1">
    <name type="scientific">Timema monikensis</name>
    <dbReference type="NCBI Taxonomy" id="170555"/>
    <lineage>
        <taxon>Eukaryota</taxon>
        <taxon>Metazoa</taxon>
        <taxon>Ecdysozoa</taxon>
        <taxon>Arthropoda</taxon>
        <taxon>Hexapoda</taxon>
        <taxon>Insecta</taxon>
        <taxon>Pterygota</taxon>
        <taxon>Neoptera</taxon>
        <taxon>Polyneoptera</taxon>
        <taxon>Phasmatodea</taxon>
        <taxon>Timematodea</taxon>
        <taxon>Timematoidea</taxon>
        <taxon>Timematidae</taxon>
        <taxon>Timema</taxon>
    </lineage>
</organism>
<proteinExistence type="predicted"/>
<accession>A0A7R9HMK0</accession>
<dbReference type="EMBL" id="OB793555">
    <property type="protein sequence ID" value="CAD7427805.1"/>
    <property type="molecule type" value="Genomic_DNA"/>
</dbReference>
<protein>
    <submittedName>
        <fullName evidence="1">Uncharacterized protein</fullName>
    </submittedName>
</protein>
<dbReference type="AlphaFoldDB" id="A0A7R9HMK0"/>
<evidence type="ECO:0000313" key="1">
    <source>
        <dbReference type="EMBL" id="CAD7427805.1"/>
    </source>
</evidence>
<name>A0A7R9HMK0_9NEOP</name>
<sequence>MANKIQNGLPIPYTIRRDSLFHLTANEHLAQGPRCPHPTPRPHNMEYITYLCTKITIDSQSAMTSGCLEQTEGSYVKKCALSLSLSLGPTTPSVSRAITAYRRASLQTRQAGLLTICIELIGSVKEVRKWLVLVSAATSLLTMSWPTTEYQAASYRSSVFTGPYATAFFLMRRSNGHTPRATLNASVATVRYLTAPHDQPGLDTSDISYAFSLPLLEDSAVCHSMAYYQPWYHLSPQSPRQLFGLHVDIVALCHWTGQYQFSPQLLPVSFAHVVSPSFPFPISIHQPPRDKFKDDQVMVTDRDVVHNPPTFHHVHGLGVTQSDVNVGRSPSSPLICRGIIRLVCNLKPMTIDELLQSTTPSISPNHPMTMPHGRLSISISVSPRASAPCAALSLLLAWITASSPRGFRTPERVHPSLLSAAPPSPYSLLLSGSPCCLCCDPYPFLSFSCHIQIPRASNFVYVSPPDLLFRKSPLQLSLASPPPFPHT</sequence>